<dbReference type="Gene3D" id="3.10.560.10">
    <property type="entry name" value="Outer membrane lipoprotein wza domain like"/>
    <property type="match status" value="1"/>
</dbReference>
<name>A0ABW4ZU66_9BACL</name>
<dbReference type="Gene3D" id="1.10.150.310">
    <property type="entry name" value="Tex RuvX-like domain-like"/>
    <property type="match status" value="1"/>
</dbReference>
<dbReference type="EMBL" id="JBHUIO010000002">
    <property type="protein sequence ID" value="MFD2169189.1"/>
    <property type="molecule type" value="Genomic_DNA"/>
</dbReference>
<dbReference type="PANTHER" id="PTHR21180:SF32">
    <property type="entry name" value="ENDONUCLEASE_EXONUCLEASE_PHOSPHATASE FAMILY DOMAIN-CONTAINING PROTEIN 1"/>
    <property type="match status" value="1"/>
</dbReference>
<evidence type="ECO:0000313" key="3">
    <source>
        <dbReference type="Proteomes" id="UP001597343"/>
    </source>
</evidence>
<evidence type="ECO:0000313" key="2">
    <source>
        <dbReference type="EMBL" id="MFD2169189.1"/>
    </source>
</evidence>
<evidence type="ECO:0000259" key="1">
    <source>
        <dbReference type="SMART" id="SM00278"/>
    </source>
</evidence>
<accession>A0ABW4ZU66</accession>
<keyword evidence="3" id="KW-1185">Reference proteome</keyword>
<dbReference type="InterPro" id="IPR051675">
    <property type="entry name" value="Endo/Exo/Phosphatase_dom_1"/>
</dbReference>
<dbReference type="InterPro" id="IPR003583">
    <property type="entry name" value="Hlx-hairpin-Hlx_DNA-bd_motif"/>
</dbReference>
<dbReference type="InterPro" id="IPR010994">
    <property type="entry name" value="RuvA_2-like"/>
</dbReference>
<organism evidence="2 3">
    <name type="scientific">Tumebacillus lipolyticus</name>
    <dbReference type="NCBI Taxonomy" id="1280370"/>
    <lineage>
        <taxon>Bacteria</taxon>
        <taxon>Bacillati</taxon>
        <taxon>Bacillota</taxon>
        <taxon>Bacilli</taxon>
        <taxon>Bacillales</taxon>
        <taxon>Alicyclobacillaceae</taxon>
        <taxon>Tumebacillus</taxon>
    </lineage>
</organism>
<proteinExistence type="predicted"/>
<dbReference type="Pfam" id="PF12836">
    <property type="entry name" value="HHH_3"/>
    <property type="match status" value="1"/>
</dbReference>
<dbReference type="InterPro" id="IPR019554">
    <property type="entry name" value="Soluble_ligand-bd"/>
</dbReference>
<dbReference type="SMART" id="SM00278">
    <property type="entry name" value="HhH1"/>
    <property type="match status" value="2"/>
</dbReference>
<feature type="domain" description="Helix-hairpin-helix DNA-binding motif class 1" evidence="1">
    <location>
        <begin position="138"/>
        <end position="157"/>
    </location>
</feature>
<sequence>MRMQKKERLILLVFLFGILLAGSVYLYGGKQGTAKEAGIELEQNMQRTPVLDKIKVHVKGEVHHPGVYQLPTDSRVVDAIQAAGGSTEGADLAGINLAQVIEDGGQIVVPSEAASAQATQPQPPQQAGKLNLNTATAEQLDTLPGIGSIRAQAIVEHRQTHGRFFQVDDLKQISGISKKLIDGLRDKVYVE</sequence>
<feature type="domain" description="Helix-hairpin-helix DNA-binding motif class 1" evidence="1">
    <location>
        <begin position="168"/>
        <end position="187"/>
    </location>
</feature>
<dbReference type="InterPro" id="IPR004509">
    <property type="entry name" value="Competence_ComEA_HhH"/>
</dbReference>
<dbReference type="NCBIfam" id="TIGR00426">
    <property type="entry name" value="competence protein ComEA helix-hairpin-helix repeat region"/>
    <property type="match status" value="1"/>
</dbReference>
<reference evidence="3" key="1">
    <citation type="journal article" date="2019" name="Int. J. Syst. Evol. Microbiol.">
        <title>The Global Catalogue of Microorganisms (GCM) 10K type strain sequencing project: providing services to taxonomists for standard genome sequencing and annotation.</title>
        <authorList>
            <consortium name="The Broad Institute Genomics Platform"/>
            <consortium name="The Broad Institute Genome Sequencing Center for Infectious Disease"/>
            <person name="Wu L."/>
            <person name="Ma J."/>
        </authorList>
    </citation>
    <scope>NUCLEOTIDE SEQUENCE [LARGE SCALE GENOMIC DNA]</scope>
    <source>
        <strain evidence="3">CGMCC 1.13574</strain>
    </source>
</reference>
<dbReference type="Pfam" id="PF10531">
    <property type="entry name" value="SLBB"/>
    <property type="match status" value="1"/>
</dbReference>
<gene>
    <name evidence="2" type="ORF">ACFSOY_04035</name>
</gene>
<comment type="caution">
    <text evidence="2">The sequence shown here is derived from an EMBL/GenBank/DDBJ whole genome shotgun (WGS) entry which is preliminary data.</text>
</comment>
<dbReference type="Proteomes" id="UP001597343">
    <property type="component" value="Unassembled WGS sequence"/>
</dbReference>
<dbReference type="SUPFAM" id="SSF47781">
    <property type="entry name" value="RuvA domain 2-like"/>
    <property type="match status" value="1"/>
</dbReference>
<protein>
    <submittedName>
        <fullName evidence="2">Helix-hairpin-helix domain-containing protein</fullName>
    </submittedName>
</protein>
<dbReference type="PANTHER" id="PTHR21180">
    <property type="entry name" value="ENDONUCLEASE/EXONUCLEASE/PHOSPHATASE FAMILY DOMAIN-CONTAINING PROTEIN 1"/>
    <property type="match status" value="1"/>
</dbReference>
<dbReference type="RefSeq" id="WP_386044237.1">
    <property type="nucleotide sequence ID" value="NZ_JBHUIO010000002.1"/>
</dbReference>